<name>A0ABQ2LKG5_9ACTN</name>
<evidence type="ECO:0000313" key="3">
    <source>
        <dbReference type="Proteomes" id="UP000656881"/>
    </source>
</evidence>
<protein>
    <recommendedName>
        <fullName evidence="4">DUF4760 domain-containing protein</fullName>
    </recommendedName>
</protein>
<reference evidence="3" key="1">
    <citation type="journal article" date="2019" name="Int. J. Syst. Evol. Microbiol.">
        <title>The Global Catalogue of Microorganisms (GCM) 10K type strain sequencing project: providing services to taxonomists for standard genome sequencing and annotation.</title>
        <authorList>
            <consortium name="The Broad Institute Genomics Platform"/>
            <consortium name="The Broad Institute Genome Sequencing Center for Infectious Disease"/>
            <person name="Wu L."/>
            <person name="Ma J."/>
        </authorList>
    </citation>
    <scope>NUCLEOTIDE SEQUENCE [LARGE SCALE GENOMIC DNA]</scope>
    <source>
        <strain evidence="3">CGMCC 4.7349</strain>
    </source>
</reference>
<keyword evidence="3" id="KW-1185">Reference proteome</keyword>
<dbReference type="EMBL" id="BMNG01000003">
    <property type="protein sequence ID" value="GGO38296.1"/>
    <property type="molecule type" value="Genomic_DNA"/>
</dbReference>
<dbReference type="Proteomes" id="UP000656881">
    <property type="component" value="Unassembled WGS sequence"/>
</dbReference>
<sequence>MEWTQPSLRAPSSPPPARSEPLGTLGDGKRRPSLAGPHPVAPHPTTGGRSPDSGVDMATQKLWLGELRSTAGVRLTLAVGCLVLLAAQQRKYTQLRAEMDRAERAEWRRAMMAEQQELQLYLLRKAIEDPDLAAVYSIAEAESPTQRRQFLFANALYTNALLAYRAGVVTWEELHGHLRWICTNPVFRLYWHATRHQRASLKDASDEARVGRMTDIIIRDLDEADSDEYWVVGEPPPEVSEGPASA</sequence>
<dbReference type="InterPro" id="IPR045728">
    <property type="entry name" value="DUF6082"/>
</dbReference>
<evidence type="ECO:0000256" key="1">
    <source>
        <dbReference type="SAM" id="MobiDB-lite"/>
    </source>
</evidence>
<organism evidence="2 3">
    <name type="scientific">Streptomyces lasiicapitis</name>
    <dbReference type="NCBI Taxonomy" id="1923961"/>
    <lineage>
        <taxon>Bacteria</taxon>
        <taxon>Bacillati</taxon>
        <taxon>Actinomycetota</taxon>
        <taxon>Actinomycetes</taxon>
        <taxon>Kitasatosporales</taxon>
        <taxon>Streptomycetaceae</taxon>
        <taxon>Streptomyces</taxon>
    </lineage>
</organism>
<gene>
    <name evidence="2" type="ORF">GCM10012286_13110</name>
</gene>
<dbReference type="Pfam" id="PF19560">
    <property type="entry name" value="DUF6082"/>
    <property type="match status" value="1"/>
</dbReference>
<feature type="region of interest" description="Disordered" evidence="1">
    <location>
        <begin position="1"/>
        <end position="54"/>
    </location>
</feature>
<feature type="compositionally biased region" description="Low complexity" evidence="1">
    <location>
        <begin position="1"/>
        <end position="11"/>
    </location>
</feature>
<evidence type="ECO:0000313" key="2">
    <source>
        <dbReference type="EMBL" id="GGO38296.1"/>
    </source>
</evidence>
<comment type="caution">
    <text evidence="2">The sequence shown here is derived from an EMBL/GenBank/DDBJ whole genome shotgun (WGS) entry which is preliminary data.</text>
</comment>
<accession>A0ABQ2LKG5</accession>
<proteinExistence type="predicted"/>
<evidence type="ECO:0008006" key="4">
    <source>
        <dbReference type="Google" id="ProtNLM"/>
    </source>
</evidence>